<keyword evidence="1" id="KW-1133">Transmembrane helix</keyword>
<dbReference type="Pfam" id="PF11667">
    <property type="entry name" value="DUF3267"/>
    <property type="match status" value="1"/>
</dbReference>
<dbReference type="Proteomes" id="UP001257060">
    <property type="component" value="Unassembled WGS sequence"/>
</dbReference>
<feature type="transmembrane region" description="Helical" evidence="1">
    <location>
        <begin position="155"/>
        <end position="178"/>
    </location>
</feature>
<dbReference type="RefSeq" id="WP_310926014.1">
    <property type="nucleotide sequence ID" value="NZ_JAMQOP010000005.1"/>
</dbReference>
<feature type="transmembrane region" description="Helical" evidence="1">
    <location>
        <begin position="265"/>
        <end position="287"/>
    </location>
</feature>
<evidence type="ECO:0000256" key="1">
    <source>
        <dbReference type="SAM" id="Phobius"/>
    </source>
</evidence>
<evidence type="ECO:0000313" key="2">
    <source>
        <dbReference type="EMBL" id="MDS0301094.1"/>
    </source>
</evidence>
<sequence length="308" mass="33054">MVTATQSEQETLLADLELTRGLTIQMMCLGTLGLFVAAALLSGLYQTVTGQAATFQFAPAGVEWWTSALDVLVILVLGTVILIPHEWLHGLAIRYYGGEPKYGVGVAHFILPYAYATTDHEFTRNQFIVLLLTPLVVMTAVGVPVMLIFEWGWLIVPLSANAGGAIADLWMTLTLLGVPADARLQDHRTGVRIYGRASDRPRRISVTALVWDALSGAAVTTVAVFVLLAIGGPLILDVLGVESLTVGTEGTLTYLFSFVSTPTEISLAVGPGVLSIGAVLGLIYAFIRSYRRAREPINEATTDTANKH</sequence>
<gene>
    <name evidence="2" type="ORF">NDI76_20365</name>
</gene>
<comment type="caution">
    <text evidence="2">The sequence shown here is derived from an EMBL/GenBank/DDBJ whole genome shotgun (WGS) entry which is preliminary data.</text>
</comment>
<dbReference type="InterPro" id="IPR021683">
    <property type="entry name" value="DUF3267"/>
</dbReference>
<keyword evidence="3" id="KW-1185">Reference proteome</keyword>
<feature type="transmembrane region" description="Helical" evidence="1">
    <location>
        <begin position="21"/>
        <end position="44"/>
    </location>
</feature>
<accession>A0ABU2GJW7</accession>
<proteinExistence type="predicted"/>
<dbReference type="EMBL" id="JAMQOP010000005">
    <property type="protein sequence ID" value="MDS0301094.1"/>
    <property type="molecule type" value="Genomic_DNA"/>
</dbReference>
<keyword evidence="1" id="KW-0472">Membrane</keyword>
<name>A0ABU2GJW7_9EURY</name>
<keyword evidence="1" id="KW-0812">Transmembrane</keyword>
<reference evidence="2 3" key="1">
    <citation type="submission" date="2022-06" db="EMBL/GenBank/DDBJ databases">
        <title>Halogeometricum sp. a new haloarchaeum isolate from saline soil.</title>
        <authorList>
            <person name="Strakova D."/>
            <person name="Galisteo C."/>
            <person name="Sanchez-Porro C."/>
            <person name="Ventosa A."/>
        </authorList>
    </citation>
    <scope>NUCLEOTIDE SEQUENCE [LARGE SCALE GENOMIC DNA]</scope>
    <source>
        <strain evidence="2 3">S1BR25-6</strain>
    </source>
</reference>
<protein>
    <submittedName>
        <fullName evidence="2">DUF3267 domain-containing protein</fullName>
    </submittedName>
</protein>
<feature type="transmembrane region" description="Helical" evidence="1">
    <location>
        <begin position="127"/>
        <end position="149"/>
    </location>
</feature>
<feature type="transmembrane region" description="Helical" evidence="1">
    <location>
        <begin position="209"/>
        <end position="236"/>
    </location>
</feature>
<feature type="transmembrane region" description="Helical" evidence="1">
    <location>
        <begin position="64"/>
        <end position="84"/>
    </location>
</feature>
<organism evidence="2 3">
    <name type="scientific">Halogeometricum salsisoli</name>
    <dbReference type="NCBI Taxonomy" id="2950536"/>
    <lineage>
        <taxon>Archaea</taxon>
        <taxon>Methanobacteriati</taxon>
        <taxon>Methanobacteriota</taxon>
        <taxon>Stenosarchaea group</taxon>
        <taxon>Halobacteria</taxon>
        <taxon>Halobacteriales</taxon>
        <taxon>Haloferacaceae</taxon>
        <taxon>Halogeometricum</taxon>
    </lineage>
</organism>
<evidence type="ECO:0000313" key="3">
    <source>
        <dbReference type="Proteomes" id="UP001257060"/>
    </source>
</evidence>